<organism evidence="1">
    <name type="scientific">Eremomyces bilateralis CBS 781.70</name>
    <dbReference type="NCBI Taxonomy" id="1392243"/>
    <lineage>
        <taxon>Eukaryota</taxon>
        <taxon>Fungi</taxon>
        <taxon>Dikarya</taxon>
        <taxon>Ascomycota</taxon>
        <taxon>Pezizomycotina</taxon>
        <taxon>Dothideomycetes</taxon>
        <taxon>Dothideomycetes incertae sedis</taxon>
        <taxon>Eremomycetales</taxon>
        <taxon>Eremomycetaceae</taxon>
        <taxon>Eremomyces</taxon>
    </lineage>
</organism>
<dbReference type="Proteomes" id="UP000504638">
    <property type="component" value="Unplaced"/>
</dbReference>
<dbReference type="GeneID" id="54418120"/>
<gene>
    <name evidence="1 3" type="ORF">P152DRAFT_436015</name>
</gene>
<dbReference type="PANTHER" id="PTHR33428">
    <property type="entry name" value="CHLOROPHYLLASE-2, CHLOROPLASTIC"/>
    <property type="match status" value="1"/>
</dbReference>
<reference evidence="3" key="3">
    <citation type="submission" date="2025-04" db="UniProtKB">
        <authorList>
            <consortium name="RefSeq"/>
        </authorList>
    </citation>
    <scope>IDENTIFICATION</scope>
    <source>
        <strain evidence="3">CBS 781.70</strain>
    </source>
</reference>
<dbReference type="AlphaFoldDB" id="A0A6G1G431"/>
<name>A0A6G1G431_9PEZI</name>
<dbReference type="InterPro" id="IPR029058">
    <property type="entry name" value="AB_hydrolase_fold"/>
</dbReference>
<reference evidence="1 3" key="1">
    <citation type="submission" date="2020-01" db="EMBL/GenBank/DDBJ databases">
        <authorList>
            <consortium name="DOE Joint Genome Institute"/>
            <person name="Haridas S."/>
            <person name="Albert R."/>
            <person name="Binder M."/>
            <person name="Bloem J."/>
            <person name="Labutti K."/>
            <person name="Salamov A."/>
            <person name="Andreopoulos B."/>
            <person name="Baker S.E."/>
            <person name="Barry K."/>
            <person name="Bills G."/>
            <person name="Bluhm B.H."/>
            <person name="Cannon C."/>
            <person name="Castanera R."/>
            <person name="Culley D.E."/>
            <person name="Daum C."/>
            <person name="Ezra D."/>
            <person name="Gonzalez J.B."/>
            <person name="Henrissat B."/>
            <person name="Kuo A."/>
            <person name="Liang C."/>
            <person name="Lipzen A."/>
            <person name="Lutzoni F."/>
            <person name="Magnuson J."/>
            <person name="Mondo S."/>
            <person name="Nolan M."/>
            <person name="Ohm R."/>
            <person name="Pangilinan J."/>
            <person name="Park H.-J."/>
            <person name="Ramirez L."/>
            <person name="Alfaro M."/>
            <person name="Sun H."/>
            <person name="Tritt A."/>
            <person name="Yoshinaga Y."/>
            <person name="Zwiers L.-H."/>
            <person name="Turgeon B.G."/>
            <person name="Goodwin S.B."/>
            <person name="Spatafora J.W."/>
            <person name="Crous P.W."/>
            <person name="Grigoriev I.V."/>
        </authorList>
    </citation>
    <scope>NUCLEOTIDE SEQUENCE</scope>
    <source>
        <strain evidence="1 3">CBS 781.70</strain>
    </source>
</reference>
<dbReference type="SUPFAM" id="SSF53474">
    <property type="entry name" value="alpha/beta-Hydrolases"/>
    <property type="match status" value="1"/>
</dbReference>
<dbReference type="RefSeq" id="XP_033534297.1">
    <property type="nucleotide sequence ID" value="XM_033677550.1"/>
</dbReference>
<dbReference type="EMBL" id="ML975157">
    <property type="protein sequence ID" value="KAF1812666.1"/>
    <property type="molecule type" value="Genomic_DNA"/>
</dbReference>
<sequence>MGGIFGMDLPGGGGLSGTLGGTGGSGSSFNLSGILGGAGGSGGSSNLSGILGGAGGTGGSFNLSGLLGGGSSGGLGGLSSGGFDLSSLFPAGDEYPKGPFLVSDYLSPGTGPYPAGIIKDAGLENHTVYAPLGPPPADVKLPVLIWGNGGCTSAGTPYGAFLTEVASYGYVAIANGAPGPAPPGVMSDMFGAIDWVVEGNAARFGNVDTDTFITAGSSCGGLEAYSAAYQNPKVKLTVLYNSGLLDESKTCLLSELKAPVGYILGGPKDISYENGKRDYENLPAGLPAFYGSLDSGHMGTFFTTHGGKYGAATVALLEWVLRGNATAKAIWTVPESKGSLVSQNWNITYKNWVD</sequence>
<evidence type="ECO:0000313" key="2">
    <source>
        <dbReference type="Proteomes" id="UP000504638"/>
    </source>
</evidence>
<evidence type="ECO:0008006" key="4">
    <source>
        <dbReference type="Google" id="ProtNLM"/>
    </source>
</evidence>
<evidence type="ECO:0000313" key="3">
    <source>
        <dbReference type="RefSeq" id="XP_033534297.1"/>
    </source>
</evidence>
<protein>
    <recommendedName>
        <fullName evidence="4">Alpha/beta-hydrolase</fullName>
    </recommendedName>
</protein>
<evidence type="ECO:0000313" key="1">
    <source>
        <dbReference type="EMBL" id="KAF1812666.1"/>
    </source>
</evidence>
<reference evidence="3" key="2">
    <citation type="submission" date="2020-04" db="EMBL/GenBank/DDBJ databases">
        <authorList>
            <consortium name="NCBI Genome Project"/>
        </authorList>
    </citation>
    <scope>NUCLEOTIDE SEQUENCE</scope>
    <source>
        <strain evidence="3">CBS 781.70</strain>
    </source>
</reference>
<dbReference type="Gene3D" id="3.40.50.1820">
    <property type="entry name" value="alpha/beta hydrolase"/>
    <property type="match status" value="1"/>
</dbReference>
<dbReference type="OrthoDB" id="3506780at2759"/>
<keyword evidence="2" id="KW-1185">Reference proteome</keyword>
<dbReference type="PANTHER" id="PTHR33428:SF14">
    <property type="entry name" value="CARBOXYLESTERASE TYPE B DOMAIN-CONTAINING PROTEIN"/>
    <property type="match status" value="1"/>
</dbReference>
<proteinExistence type="predicted"/>
<accession>A0A6G1G431</accession>